<keyword evidence="3" id="KW-1185">Reference proteome</keyword>
<dbReference type="Proteomes" id="UP001367508">
    <property type="component" value="Unassembled WGS sequence"/>
</dbReference>
<reference evidence="2 3" key="1">
    <citation type="submission" date="2024-01" db="EMBL/GenBank/DDBJ databases">
        <title>The genomes of 5 underutilized Papilionoideae crops provide insights into root nodulation and disease resistanc.</title>
        <authorList>
            <person name="Jiang F."/>
        </authorList>
    </citation>
    <scope>NUCLEOTIDE SEQUENCE [LARGE SCALE GENOMIC DNA]</scope>
    <source>
        <strain evidence="2">LVBAO_FW01</strain>
        <tissue evidence="2">Leaves</tissue>
    </source>
</reference>
<name>A0AAN9QBE4_CANGL</name>
<gene>
    <name evidence="2" type="ORF">VNO77_22911</name>
</gene>
<protein>
    <submittedName>
        <fullName evidence="2">Uncharacterized protein</fullName>
    </submittedName>
</protein>
<organism evidence="2 3">
    <name type="scientific">Canavalia gladiata</name>
    <name type="common">Sword bean</name>
    <name type="synonym">Dolichos gladiatus</name>
    <dbReference type="NCBI Taxonomy" id="3824"/>
    <lineage>
        <taxon>Eukaryota</taxon>
        <taxon>Viridiplantae</taxon>
        <taxon>Streptophyta</taxon>
        <taxon>Embryophyta</taxon>
        <taxon>Tracheophyta</taxon>
        <taxon>Spermatophyta</taxon>
        <taxon>Magnoliopsida</taxon>
        <taxon>eudicotyledons</taxon>
        <taxon>Gunneridae</taxon>
        <taxon>Pentapetalae</taxon>
        <taxon>rosids</taxon>
        <taxon>fabids</taxon>
        <taxon>Fabales</taxon>
        <taxon>Fabaceae</taxon>
        <taxon>Papilionoideae</taxon>
        <taxon>50 kb inversion clade</taxon>
        <taxon>NPAAA clade</taxon>
        <taxon>indigoferoid/millettioid clade</taxon>
        <taxon>Phaseoleae</taxon>
        <taxon>Canavalia</taxon>
    </lineage>
</organism>
<dbReference type="EMBL" id="JAYMYQ010000005">
    <property type="protein sequence ID" value="KAK7328789.1"/>
    <property type="molecule type" value="Genomic_DNA"/>
</dbReference>
<comment type="caution">
    <text evidence="2">The sequence shown here is derived from an EMBL/GenBank/DDBJ whole genome shotgun (WGS) entry which is preliminary data.</text>
</comment>
<dbReference type="AlphaFoldDB" id="A0AAN9QBE4"/>
<proteinExistence type="predicted"/>
<evidence type="ECO:0000313" key="3">
    <source>
        <dbReference type="Proteomes" id="UP001367508"/>
    </source>
</evidence>
<evidence type="ECO:0000256" key="1">
    <source>
        <dbReference type="SAM" id="MobiDB-lite"/>
    </source>
</evidence>
<sequence>MHCAIGFIVQRLKMNPNIEHFDFCNLAENFVPRSSGFMISDGVRLNPPLGTAEEIPFKKTSSGKKKKSSKTLRS</sequence>
<feature type="region of interest" description="Disordered" evidence="1">
    <location>
        <begin position="51"/>
        <end position="74"/>
    </location>
</feature>
<evidence type="ECO:0000313" key="2">
    <source>
        <dbReference type="EMBL" id="KAK7328789.1"/>
    </source>
</evidence>
<accession>A0AAN9QBE4</accession>
<feature type="compositionally biased region" description="Basic residues" evidence="1">
    <location>
        <begin position="61"/>
        <end position="74"/>
    </location>
</feature>